<feature type="compositionally biased region" description="Polar residues" evidence="1">
    <location>
        <begin position="99"/>
        <end position="116"/>
    </location>
</feature>
<dbReference type="EMBL" id="LEKT01000007">
    <property type="protein sequence ID" value="KMO87271.1"/>
    <property type="molecule type" value="Genomic_DNA"/>
</dbReference>
<proteinExistence type="predicted"/>
<feature type="region of interest" description="Disordered" evidence="1">
    <location>
        <begin position="76"/>
        <end position="152"/>
    </location>
</feature>
<feature type="compositionally biased region" description="Low complexity" evidence="1">
    <location>
        <begin position="120"/>
        <end position="136"/>
    </location>
</feature>
<dbReference type="Proteomes" id="UP000036503">
    <property type="component" value="Unassembled WGS sequence"/>
</dbReference>
<reference evidence="2 3" key="1">
    <citation type="submission" date="2015-06" db="EMBL/GenBank/DDBJ databases">
        <title>Draft genome sequence of beer spoilage bacterium Megasphaera cerevisiae type strain 20462.</title>
        <authorList>
            <person name="Kutumbaka K."/>
            <person name="Pasmowitz J."/>
            <person name="Mategko J."/>
            <person name="Reyes D."/>
            <person name="Friedrich A."/>
            <person name="Han S."/>
            <person name="Martens-Habbena W."/>
            <person name="Neal-McKinney J."/>
            <person name="Janagama H.K."/>
            <person name="Nadala C."/>
            <person name="Samadpour M."/>
        </authorList>
    </citation>
    <scope>NUCLEOTIDE SEQUENCE [LARGE SCALE GENOMIC DNA]</scope>
    <source>
        <strain evidence="2 3">DSM 20462</strain>
    </source>
</reference>
<sequence>MAKVLICFILTCVFSFLGLQSFMTKDYGPLKEWLTYYQEYKALQGALNKGNTSKDELLAKLKKMYPERAQELENKFKEKYGDVKDSAADTQDTIESKFSDTVSSSRTEPAHTGSSRQETRSSQPQASSSSRSSSSRATDKNADTVQNNKSSR</sequence>
<comment type="caution">
    <text evidence="2">The sequence shown here is derived from an EMBL/GenBank/DDBJ whole genome shotgun (WGS) entry which is preliminary data.</text>
</comment>
<feature type="compositionally biased region" description="Polar residues" evidence="1">
    <location>
        <begin position="143"/>
        <end position="152"/>
    </location>
</feature>
<evidence type="ECO:0000313" key="2">
    <source>
        <dbReference type="EMBL" id="KMO87271.1"/>
    </source>
</evidence>
<accession>A0A0J6ZQN3</accession>
<dbReference type="InParanoid" id="A0A0J6ZQN3"/>
<dbReference type="STRING" id="39029.BSR42_01485"/>
<name>A0A0J6ZQN3_9FIRM</name>
<dbReference type="RefSeq" id="WP_048513427.1">
    <property type="nucleotide sequence ID" value="NZ_FUXD01000005.1"/>
</dbReference>
<dbReference type="PATRIC" id="fig|1122219.3.peg.2773"/>
<dbReference type="OrthoDB" id="1625707at2"/>
<keyword evidence="3" id="KW-1185">Reference proteome</keyword>
<organism evidence="2 3">
    <name type="scientific">Megasphaera cerevisiae DSM 20462</name>
    <dbReference type="NCBI Taxonomy" id="1122219"/>
    <lineage>
        <taxon>Bacteria</taxon>
        <taxon>Bacillati</taxon>
        <taxon>Bacillota</taxon>
        <taxon>Negativicutes</taxon>
        <taxon>Veillonellales</taxon>
        <taxon>Veillonellaceae</taxon>
        <taxon>Megasphaera</taxon>
    </lineage>
</organism>
<dbReference type="AlphaFoldDB" id="A0A0J6ZQN3"/>
<feature type="compositionally biased region" description="Basic and acidic residues" evidence="1">
    <location>
        <begin position="76"/>
        <end position="87"/>
    </location>
</feature>
<gene>
    <name evidence="2" type="ORF">AB840_03395</name>
</gene>
<protein>
    <submittedName>
        <fullName evidence="2">Uncharacterized protein</fullName>
    </submittedName>
</protein>
<evidence type="ECO:0000313" key="3">
    <source>
        <dbReference type="Proteomes" id="UP000036503"/>
    </source>
</evidence>
<evidence type="ECO:0000256" key="1">
    <source>
        <dbReference type="SAM" id="MobiDB-lite"/>
    </source>
</evidence>